<evidence type="ECO:0000256" key="4">
    <source>
        <dbReference type="ARBA" id="ARBA00024732"/>
    </source>
</evidence>
<evidence type="ECO:0000256" key="1">
    <source>
        <dbReference type="ARBA" id="ARBA00004821"/>
    </source>
</evidence>
<dbReference type="EMBL" id="BRXS01000004">
    <property type="protein sequence ID" value="GLC26025.1"/>
    <property type="molecule type" value="Genomic_DNA"/>
</dbReference>
<keyword evidence="5" id="KW-0963">Cytoplasm</keyword>
<comment type="catalytic activity">
    <reaction evidence="5 6">
        <text>octanoyl-[ACP] + L-lysyl-[protein] = N(6)-octanoyl-L-lysyl-[protein] + holo-[ACP] + H(+)</text>
        <dbReference type="Rhea" id="RHEA:17665"/>
        <dbReference type="Rhea" id="RHEA-COMP:9636"/>
        <dbReference type="Rhea" id="RHEA-COMP:9685"/>
        <dbReference type="Rhea" id="RHEA-COMP:9752"/>
        <dbReference type="Rhea" id="RHEA-COMP:9928"/>
        <dbReference type="ChEBI" id="CHEBI:15378"/>
        <dbReference type="ChEBI" id="CHEBI:29969"/>
        <dbReference type="ChEBI" id="CHEBI:64479"/>
        <dbReference type="ChEBI" id="CHEBI:78463"/>
        <dbReference type="ChEBI" id="CHEBI:78809"/>
        <dbReference type="EC" id="2.3.1.181"/>
    </reaction>
</comment>
<evidence type="ECO:0000313" key="12">
    <source>
        <dbReference type="Proteomes" id="UP001161325"/>
    </source>
</evidence>
<dbReference type="NCBIfam" id="NF010925">
    <property type="entry name" value="PRK14345.1"/>
    <property type="match status" value="1"/>
</dbReference>
<feature type="binding site" evidence="5 8">
    <location>
        <begin position="170"/>
        <end position="172"/>
    </location>
    <ligand>
        <name>substrate</name>
    </ligand>
</feature>
<accession>A0AA37QGL5</accession>
<dbReference type="EC" id="2.3.1.181" evidence="5 6"/>
<dbReference type="InterPro" id="IPR020605">
    <property type="entry name" value="Octanoyltransferase_CS"/>
</dbReference>
<dbReference type="PANTHER" id="PTHR10993">
    <property type="entry name" value="OCTANOYLTRANSFERASE"/>
    <property type="match status" value="1"/>
</dbReference>
<evidence type="ECO:0000313" key="11">
    <source>
        <dbReference type="EMBL" id="GLC26025.1"/>
    </source>
</evidence>
<proteinExistence type="inferred from homology"/>
<dbReference type="HAMAP" id="MF_00013">
    <property type="entry name" value="LipB"/>
    <property type="match status" value="1"/>
</dbReference>
<evidence type="ECO:0000256" key="2">
    <source>
        <dbReference type="ARBA" id="ARBA00022679"/>
    </source>
</evidence>
<dbReference type="PROSITE" id="PS51733">
    <property type="entry name" value="BPL_LPL_CATALYTIC"/>
    <property type="match status" value="1"/>
</dbReference>
<dbReference type="PIRSF" id="PIRSF016262">
    <property type="entry name" value="LPLase"/>
    <property type="match status" value="1"/>
</dbReference>
<comment type="miscellaneous">
    <text evidence="5">In the reaction, the free carboxyl group of octanoic acid is attached via an amide linkage to the epsilon-amino group of a specific lysine residue of lipoyl domains of lipoate-dependent enzymes.</text>
</comment>
<evidence type="ECO:0000256" key="7">
    <source>
        <dbReference type="PIRSR" id="PIRSR016262-1"/>
    </source>
</evidence>
<comment type="similarity">
    <text evidence="5 6">Belongs to the LipB family.</text>
</comment>
<evidence type="ECO:0000256" key="3">
    <source>
        <dbReference type="ARBA" id="ARBA00023315"/>
    </source>
</evidence>
<organism evidence="11 12">
    <name type="scientific">Roseisolibacter agri</name>
    <dbReference type="NCBI Taxonomy" id="2014610"/>
    <lineage>
        <taxon>Bacteria</taxon>
        <taxon>Pseudomonadati</taxon>
        <taxon>Gemmatimonadota</taxon>
        <taxon>Gemmatimonadia</taxon>
        <taxon>Gemmatimonadales</taxon>
        <taxon>Gemmatimonadaceae</taxon>
        <taxon>Roseisolibacter</taxon>
    </lineage>
</organism>
<feature type="active site" description="Acyl-thioester intermediate" evidence="5 7">
    <location>
        <position position="189"/>
    </location>
</feature>
<feature type="site" description="Lowers pKa of active site Cys" evidence="5 9">
    <location>
        <position position="154"/>
    </location>
</feature>
<name>A0AA37QGL5_9BACT</name>
<dbReference type="GO" id="GO:0033819">
    <property type="term" value="F:lipoyl(octanoyl) transferase activity"/>
    <property type="evidence" value="ECO:0007669"/>
    <property type="project" value="UniProtKB-EC"/>
</dbReference>
<dbReference type="Pfam" id="PF21948">
    <property type="entry name" value="LplA-B_cat"/>
    <property type="match status" value="1"/>
</dbReference>
<evidence type="ECO:0000256" key="5">
    <source>
        <dbReference type="HAMAP-Rule" id="MF_00013"/>
    </source>
</evidence>
<keyword evidence="2 5" id="KW-0808">Transferase</keyword>
<comment type="subcellular location">
    <subcellularLocation>
        <location evidence="5">Cytoplasm</location>
    </subcellularLocation>
</comment>
<keyword evidence="3 5" id="KW-0012">Acyltransferase</keyword>
<dbReference type="InterPro" id="IPR000544">
    <property type="entry name" value="Octanoyltransferase"/>
</dbReference>
<comment type="caution">
    <text evidence="11">The sequence shown here is derived from an EMBL/GenBank/DDBJ whole genome shotgun (WGS) entry which is preliminary data.</text>
</comment>
<feature type="binding site" evidence="5 8">
    <location>
        <begin position="81"/>
        <end position="88"/>
    </location>
    <ligand>
        <name>substrate</name>
    </ligand>
</feature>
<evidence type="ECO:0000256" key="8">
    <source>
        <dbReference type="PIRSR" id="PIRSR016262-2"/>
    </source>
</evidence>
<dbReference type="CDD" id="cd16444">
    <property type="entry name" value="LipB"/>
    <property type="match status" value="1"/>
</dbReference>
<feature type="domain" description="BPL/LPL catalytic" evidence="10">
    <location>
        <begin position="36"/>
        <end position="230"/>
    </location>
</feature>
<dbReference type="SUPFAM" id="SSF55681">
    <property type="entry name" value="Class II aaRS and biotin synthetases"/>
    <property type="match status" value="1"/>
</dbReference>
<dbReference type="NCBIfam" id="TIGR00214">
    <property type="entry name" value="lipB"/>
    <property type="match status" value="1"/>
</dbReference>
<dbReference type="AlphaFoldDB" id="A0AA37QGL5"/>
<dbReference type="InterPro" id="IPR004143">
    <property type="entry name" value="BPL_LPL_catalytic"/>
</dbReference>
<evidence type="ECO:0000256" key="9">
    <source>
        <dbReference type="PIRSR" id="PIRSR016262-3"/>
    </source>
</evidence>
<protein>
    <recommendedName>
        <fullName evidence="5 6">Octanoyltransferase</fullName>
        <ecNumber evidence="5 6">2.3.1.181</ecNumber>
    </recommendedName>
    <alternativeName>
        <fullName evidence="5">Lipoate-protein ligase B</fullName>
    </alternativeName>
    <alternativeName>
        <fullName evidence="5">Lipoyl/octanoyl transferase</fullName>
    </alternativeName>
    <alternativeName>
        <fullName evidence="5">Octanoyl-[acyl-carrier-protein]-protein N-octanoyltransferase</fullName>
    </alternativeName>
</protein>
<feature type="binding site" evidence="5 8">
    <location>
        <begin position="157"/>
        <end position="159"/>
    </location>
    <ligand>
        <name>substrate</name>
    </ligand>
</feature>
<comment type="function">
    <text evidence="4 5 6">Catalyzes the transfer of endogenously produced octanoic acid from octanoyl-acyl-carrier-protein onto the lipoyl domains of lipoate-dependent enzymes. Lipoyl-ACP can also act as a substrate although octanoyl-ACP is likely to be the physiological substrate.</text>
</comment>
<dbReference type="PROSITE" id="PS01313">
    <property type="entry name" value="LIPB"/>
    <property type="match status" value="1"/>
</dbReference>
<reference evidence="11" key="1">
    <citation type="submission" date="2022-08" db="EMBL/GenBank/DDBJ databases">
        <title>Draft genome sequencing of Roseisolibacter agri AW1220.</title>
        <authorList>
            <person name="Tobiishi Y."/>
            <person name="Tonouchi A."/>
        </authorList>
    </citation>
    <scope>NUCLEOTIDE SEQUENCE</scope>
    <source>
        <strain evidence="11">AW1220</strain>
    </source>
</reference>
<dbReference type="PANTHER" id="PTHR10993:SF7">
    <property type="entry name" value="LIPOYLTRANSFERASE 2, MITOCHONDRIAL-RELATED"/>
    <property type="match status" value="1"/>
</dbReference>
<dbReference type="Proteomes" id="UP001161325">
    <property type="component" value="Unassembled WGS sequence"/>
</dbReference>
<dbReference type="InterPro" id="IPR045864">
    <property type="entry name" value="aa-tRNA-synth_II/BPL/LPL"/>
</dbReference>
<gene>
    <name evidence="5 11" type="primary">lipB</name>
    <name evidence="11" type="ORF">rosag_25380</name>
</gene>
<dbReference type="RefSeq" id="WP_284350496.1">
    <property type="nucleotide sequence ID" value="NZ_BRXS01000004.1"/>
</dbReference>
<evidence type="ECO:0000259" key="10">
    <source>
        <dbReference type="PROSITE" id="PS51733"/>
    </source>
</evidence>
<sequence length="254" mass="27413">MSSPPRRLFVVALGTMPYAEGLALQRAVARARITGAIAEDVLLLVEHPPVFTLGRSTKASSLPLPAEALRARGIEVHEIERGGDVTFHGPGQLVGYPIVDLKRHRKDLHWYLRQVEEALIEGIAPFGLAGTRSAGYTGVWVESRDAAGAVVSRKLASIGVHARDWVTWHGFALNVTMEPLRFFDLIVPCGIAGVDMTSVARELGAGREASVERVGREVARGFGRVFDLVPVFLTPDELRARLPADAEVPAAVSA</sequence>
<dbReference type="GO" id="GO:0009249">
    <property type="term" value="P:protein lipoylation"/>
    <property type="evidence" value="ECO:0007669"/>
    <property type="project" value="InterPro"/>
</dbReference>
<dbReference type="Gene3D" id="3.30.930.10">
    <property type="entry name" value="Bira Bifunctional Protein, Domain 2"/>
    <property type="match status" value="1"/>
</dbReference>
<comment type="pathway">
    <text evidence="1 5 6">Protein modification; protein lipoylation via endogenous pathway; protein N(6)-(lipoyl)lysine from octanoyl-[acyl-carrier-protein]: step 1/2.</text>
</comment>
<dbReference type="GO" id="GO:0005737">
    <property type="term" value="C:cytoplasm"/>
    <property type="evidence" value="ECO:0007669"/>
    <property type="project" value="UniProtKB-SubCell"/>
</dbReference>
<evidence type="ECO:0000256" key="6">
    <source>
        <dbReference type="PIRNR" id="PIRNR016262"/>
    </source>
</evidence>
<keyword evidence="12" id="KW-1185">Reference proteome</keyword>